<organism evidence="2 3">
    <name type="scientific">Roridomyces roridus</name>
    <dbReference type="NCBI Taxonomy" id="1738132"/>
    <lineage>
        <taxon>Eukaryota</taxon>
        <taxon>Fungi</taxon>
        <taxon>Dikarya</taxon>
        <taxon>Basidiomycota</taxon>
        <taxon>Agaricomycotina</taxon>
        <taxon>Agaricomycetes</taxon>
        <taxon>Agaricomycetidae</taxon>
        <taxon>Agaricales</taxon>
        <taxon>Marasmiineae</taxon>
        <taxon>Mycenaceae</taxon>
        <taxon>Roridomyces</taxon>
    </lineage>
</organism>
<keyword evidence="3" id="KW-1185">Reference proteome</keyword>
<gene>
    <name evidence="2" type="ORF">FB45DRAFT_1022694</name>
</gene>
<comment type="caution">
    <text evidence="2">The sequence shown here is derived from an EMBL/GenBank/DDBJ whole genome shotgun (WGS) entry which is preliminary data.</text>
</comment>
<evidence type="ECO:0000313" key="2">
    <source>
        <dbReference type="EMBL" id="KAJ7641983.1"/>
    </source>
</evidence>
<name>A0AAD7C8L5_9AGAR</name>
<feature type="signal peptide" evidence="1">
    <location>
        <begin position="1"/>
        <end position="33"/>
    </location>
</feature>
<dbReference type="EMBL" id="JARKIF010000004">
    <property type="protein sequence ID" value="KAJ7641983.1"/>
    <property type="molecule type" value="Genomic_DNA"/>
</dbReference>
<feature type="chain" id="PRO_5042020677" evidence="1">
    <location>
        <begin position="34"/>
        <end position="163"/>
    </location>
</feature>
<reference evidence="2" key="1">
    <citation type="submission" date="2023-03" db="EMBL/GenBank/DDBJ databases">
        <title>Massive genome expansion in bonnet fungi (Mycena s.s.) driven by repeated elements and novel gene families across ecological guilds.</title>
        <authorList>
            <consortium name="Lawrence Berkeley National Laboratory"/>
            <person name="Harder C.B."/>
            <person name="Miyauchi S."/>
            <person name="Viragh M."/>
            <person name="Kuo A."/>
            <person name="Thoen E."/>
            <person name="Andreopoulos B."/>
            <person name="Lu D."/>
            <person name="Skrede I."/>
            <person name="Drula E."/>
            <person name="Henrissat B."/>
            <person name="Morin E."/>
            <person name="Kohler A."/>
            <person name="Barry K."/>
            <person name="LaButti K."/>
            <person name="Morin E."/>
            <person name="Salamov A."/>
            <person name="Lipzen A."/>
            <person name="Mereny Z."/>
            <person name="Hegedus B."/>
            <person name="Baldrian P."/>
            <person name="Stursova M."/>
            <person name="Weitz H."/>
            <person name="Taylor A."/>
            <person name="Grigoriev I.V."/>
            <person name="Nagy L.G."/>
            <person name="Martin F."/>
            <person name="Kauserud H."/>
        </authorList>
    </citation>
    <scope>NUCLEOTIDE SEQUENCE</scope>
    <source>
        <strain evidence="2">9284</strain>
    </source>
</reference>
<dbReference type="Proteomes" id="UP001221142">
    <property type="component" value="Unassembled WGS sequence"/>
</dbReference>
<proteinExistence type="predicted"/>
<keyword evidence="1" id="KW-0732">Signal</keyword>
<evidence type="ECO:0000313" key="3">
    <source>
        <dbReference type="Proteomes" id="UP001221142"/>
    </source>
</evidence>
<dbReference type="AlphaFoldDB" id="A0AAD7C8L5"/>
<evidence type="ECO:0000256" key="1">
    <source>
        <dbReference type="SAM" id="SignalP"/>
    </source>
</evidence>
<protein>
    <submittedName>
        <fullName evidence="2">Uncharacterized protein</fullName>
    </submittedName>
</protein>
<sequence>MRKFLEAGMIDMFDSLALLYFVVLCLTPRPAEGAENGCEFPPYNSFDMTQDISRLRTPTLQTVADLQYYDSVSASHLHRFIVECFKVFTVKMLTRVTHGFWENAVGNELNFAGIVGGVSGCSYNVHHLHPAAAYGDVPTVAASLAHSVGRVSRRQLPIPFGAS</sequence>
<accession>A0AAD7C8L5</accession>